<sequence>MRRGGGASPSRGYWVLGDGRAPGFRGTGLPASEDSRSPGLLALGAPRFQKLRIPEAPRFGGLPVPVGSCFLGLRITESGLPDLRSPGHLPSEYTFPGLSLPGALPLPSTPSLRDSCCLRDPRRTAAPFLLSLCSRQYAEPPPLPLPVPPRAAAGAARPVAEPWPGGVLGGLRCQLTPCLLLGPVFTHAWVPEMRAIEVWVPEGPALMVRLCHQLALECEELPRPFHQQVLVEGGGHISLPYEFLVPCLCIEVGCLPLQFPRPHSTLSHR</sequence>
<protein>
    <submittedName>
        <fullName evidence="1">Uncharacterized protein</fullName>
    </submittedName>
</protein>
<reference evidence="1" key="1">
    <citation type="submission" date="2025-08" db="UniProtKB">
        <authorList>
            <consortium name="Ensembl"/>
        </authorList>
    </citation>
    <scope>IDENTIFICATION</scope>
</reference>
<organism evidence="1 2">
    <name type="scientific">Malurus cyaneus samueli</name>
    <dbReference type="NCBI Taxonomy" id="2593467"/>
    <lineage>
        <taxon>Eukaryota</taxon>
        <taxon>Metazoa</taxon>
        <taxon>Chordata</taxon>
        <taxon>Craniata</taxon>
        <taxon>Vertebrata</taxon>
        <taxon>Euteleostomi</taxon>
        <taxon>Archelosauria</taxon>
        <taxon>Archosauria</taxon>
        <taxon>Dinosauria</taxon>
        <taxon>Saurischia</taxon>
        <taxon>Theropoda</taxon>
        <taxon>Coelurosauria</taxon>
        <taxon>Aves</taxon>
        <taxon>Neognathae</taxon>
        <taxon>Neoaves</taxon>
        <taxon>Telluraves</taxon>
        <taxon>Australaves</taxon>
        <taxon>Passeriformes</taxon>
        <taxon>Meliphagoidea</taxon>
        <taxon>Maluridae</taxon>
        <taxon>Malurus</taxon>
    </lineage>
</organism>
<proteinExistence type="predicted"/>
<dbReference type="Proteomes" id="UP000694560">
    <property type="component" value="Unplaced"/>
</dbReference>
<evidence type="ECO:0000313" key="2">
    <source>
        <dbReference type="Proteomes" id="UP000694560"/>
    </source>
</evidence>
<name>A0A8C5T8M3_9PASS</name>
<dbReference type="Ensembl" id="ENSMCST00000003339.1">
    <property type="protein sequence ID" value="ENSMCSP00000003268.1"/>
    <property type="gene ID" value="ENSMCSG00000002352.1"/>
</dbReference>
<keyword evidence="2" id="KW-1185">Reference proteome</keyword>
<evidence type="ECO:0000313" key="1">
    <source>
        <dbReference type="Ensembl" id="ENSMCSP00000003268.1"/>
    </source>
</evidence>
<dbReference type="OrthoDB" id="9894203at2759"/>
<reference evidence="1" key="2">
    <citation type="submission" date="2025-09" db="UniProtKB">
        <authorList>
            <consortium name="Ensembl"/>
        </authorList>
    </citation>
    <scope>IDENTIFICATION</scope>
</reference>
<accession>A0A8C5T8M3</accession>
<dbReference type="AlphaFoldDB" id="A0A8C5T8M3"/>